<gene>
    <name evidence="1" type="ORF">DD235_15720</name>
</gene>
<keyword evidence="2" id="KW-1185">Reference proteome</keyword>
<dbReference type="RefSeq" id="WP_109063065.1">
    <property type="nucleotide sequence ID" value="NZ_QETA01000008.1"/>
</dbReference>
<evidence type="ECO:0000313" key="2">
    <source>
        <dbReference type="Proteomes" id="UP000245212"/>
    </source>
</evidence>
<reference evidence="2" key="1">
    <citation type="submission" date="2018-05" db="EMBL/GenBank/DDBJ databases">
        <authorList>
            <person name="Li Y."/>
        </authorList>
    </citation>
    <scope>NUCLEOTIDE SEQUENCE [LARGE SCALE GENOMIC DNA]</scope>
    <source>
        <strain evidence="2">3d-2-2</strain>
    </source>
</reference>
<protein>
    <submittedName>
        <fullName evidence="1">Uncharacterized protein</fullName>
    </submittedName>
</protein>
<name>A0A2V1JWU9_9BURK</name>
<dbReference type="EMBL" id="QETA01000008">
    <property type="protein sequence ID" value="PWF21258.1"/>
    <property type="molecule type" value="Genomic_DNA"/>
</dbReference>
<organism evidence="1 2">
    <name type="scientific">Corticimicrobacter populi</name>
    <dbReference type="NCBI Taxonomy" id="2175229"/>
    <lineage>
        <taxon>Bacteria</taxon>
        <taxon>Pseudomonadati</taxon>
        <taxon>Pseudomonadota</taxon>
        <taxon>Betaproteobacteria</taxon>
        <taxon>Burkholderiales</taxon>
        <taxon>Alcaligenaceae</taxon>
        <taxon>Corticimicrobacter</taxon>
    </lineage>
</organism>
<evidence type="ECO:0000313" key="1">
    <source>
        <dbReference type="EMBL" id="PWF21258.1"/>
    </source>
</evidence>
<comment type="caution">
    <text evidence="1">The sequence shown here is derived from an EMBL/GenBank/DDBJ whole genome shotgun (WGS) entry which is preliminary data.</text>
</comment>
<accession>A0A2V1JWU9</accession>
<sequence length="181" mass="20553">MSEPHSFFLRATISPERLQAFLQAAPRNAELTAAWLQWWNSREKYGDQPLTASDLQAYRCETNQAILEMWRKDVRTGTVVSYDEPTQCWQVGIVMASENYLEILPLLVFAQQVQDEKLPSEDDFALIYPFFWGDSNVMAYMDYSAPQAAPQAAVQSTADVPADKLAYADAQLTRMLDMLQG</sequence>
<dbReference type="Proteomes" id="UP000245212">
    <property type="component" value="Unassembled WGS sequence"/>
</dbReference>
<proteinExistence type="predicted"/>
<dbReference type="AlphaFoldDB" id="A0A2V1JWU9"/>